<accession>A0ABQ2KHQ6</accession>
<sequence>MIIRLTRTSTAEVQKRMLEIRDEGGVVALGRVLTLVVHTQIGGEEEAIRAANAASREHPMRVIVVSRNPDHVNAGEEARLDAELRVGADAGASEVVLLQCYGELGSHLLGIVQGLLLPDAPVVAWWPSFMPTLPSGSQLGQIAQRRITDSAKQADPRAAILGLAGCYAPGDTDLAWTRLTNWRAHLAALLDQPPFEQVTSGRVSGDLANPSTHLMAAWLRLRLGVDVELEDAGEAPVGSSGLHAVELHRPSGDSSLTRVRDSVGILAQPGQPEHHVALSTRGLEDQLAEELRKLDADDMYRQVLLAIASHADERAAA</sequence>
<evidence type="ECO:0000259" key="1">
    <source>
        <dbReference type="Pfam" id="PF10128"/>
    </source>
</evidence>
<feature type="domain" description="Glucose-6-phosphate dehydrogenase assembly protein OpcA N-terminal" evidence="1">
    <location>
        <begin position="51"/>
        <end position="162"/>
    </location>
</feature>
<organism evidence="3 4">
    <name type="scientific">Agrococcus terreus</name>
    <dbReference type="NCBI Taxonomy" id="574649"/>
    <lineage>
        <taxon>Bacteria</taxon>
        <taxon>Bacillati</taxon>
        <taxon>Actinomycetota</taxon>
        <taxon>Actinomycetes</taxon>
        <taxon>Micrococcales</taxon>
        <taxon>Microbacteriaceae</taxon>
        <taxon>Agrococcus</taxon>
    </lineage>
</organism>
<feature type="domain" description="Glucose-6-phosphate dehydrogenase assembly protein OpcA C-terminal" evidence="2">
    <location>
        <begin position="169"/>
        <end position="304"/>
    </location>
</feature>
<name>A0ABQ2KHQ6_9MICO</name>
<keyword evidence="4" id="KW-1185">Reference proteome</keyword>
<evidence type="ECO:0000313" key="3">
    <source>
        <dbReference type="EMBL" id="GGN83887.1"/>
    </source>
</evidence>
<dbReference type="PANTHER" id="PTHR38658:SF1">
    <property type="entry name" value="OXPP CYCLE PROTEIN OPCA-RELATED"/>
    <property type="match status" value="1"/>
</dbReference>
<evidence type="ECO:0000259" key="2">
    <source>
        <dbReference type="Pfam" id="PF20171"/>
    </source>
</evidence>
<dbReference type="Pfam" id="PF10128">
    <property type="entry name" value="OpcA_G6PD_assem"/>
    <property type="match status" value="1"/>
</dbReference>
<proteinExistence type="predicted"/>
<dbReference type="RefSeq" id="WP_188717576.1">
    <property type="nucleotide sequence ID" value="NZ_BAABBD010000002.1"/>
</dbReference>
<reference evidence="4" key="1">
    <citation type="journal article" date="2019" name="Int. J. Syst. Evol. Microbiol.">
        <title>The Global Catalogue of Microorganisms (GCM) 10K type strain sequencing project: providing services to taxonomists for standard genome sequencing and annotation.</title>
        <authorList>
            <consortium name="The Broad Institute Genomics Platform"/>
            <consortium name="The Broad Institute Genome Sequencing Center for Infectious Disease"/>
            <person name="Wu L."/>
            <person name="Ma J."/>
        </authorList>
    </citation>
    <scope>NUCLEOTIDE SEQUENCE [LARGE SCALE GENOMIC DNA]</scope>
    <source>
        <strain evidence="4">CGMCC 1.6960</strain>
    </source>
</reference>
<gene>
    <name evidence="3" type="ORF">GCM10010968_15180</name>
</gene>
<protein>
    <submittedName>
        <fullName evidence="3">Glucose-6-phosphate dehydrogenase assembly protein OpcA</fullName>
    </submittedName>
</protein>
<dbReference type="InterPro" id="IPR004555">
    <property type="entry name" value="G6PDH_assembly_OpcA"/>
</dbReference>
<dbReference type="Pfam" id="PF20171">
    <property type="entry name" value="OpcA_G6PD_C"/>
    <property type="match status" value="1"/>
</dbReference>
<dbReference type="PANTHER" id="PTHR38658">
    <property type="entry name" value="OXPP CYCLE PROTEIN OPCA-RELATED"/>
    <property type="match status" value="1"/>
</dbReference>
<dbReference type="Proteomes" id="UP000626982">
    <property type="component" value="Unassembled WGS sequence"/>
</dbReference>
<dbReference type="InterPro" id="IPR046802">
    <property type="entry name" value="OpcA_G6PD_C"/>
</dbReference>
<dbReference type="InterPro" id="IPR046801">
    <property type="entry name" value="OpcA_G6PD_N"/>
</dbReference>
<evidence type="ECO:0000313" key="4">
    <source>
        <dbReference type="Proteomes" id="UP000626982"/>
    </source>
</evidence>
<comment type="caution">
    <text evidence="3">The sequence shown here is derived from an EMBL/GenBank/DDBJ whole genome shotgun (WGS) entry which is preliminary data.</text>
</comment>
<dbReference type="EMBL" id="BMLM01000001">
    <property type="protein sequence ID" value="GGN83887.1"/>
    <property type="molecule type" value="Genomic_DNA"/>
</dbReference>